<dbReference type="NCBIfam" id="TIGR00786">
    <property type="entry name" value="dctM"/>
    <property type="match status" value="1"/>
</dbReference>
<evidence type="ECO:0000313" key="9">
    <source>
        <dbReference type="EMBL" id="HFX14226.1"/>
    </source>
</evidence>
<dbReference type="GO" id="GO:0005886">
    <property type="term" value="C:plasma membrane"/>
    <property type="evidence" value="ECO:0007669"/>
    <property type="project" value="UniProtKB-SubCell"/>
</dbReference>
<evidence type="ECO:0000256" key="2">
    <source>
        <dbReference type="ARBA" id="ARBA00022475"/>
    </source>
</evidence>
<keyword evidence="3" id="KW-0997">Cell inner membrane</keyword>
<dbReference type="Pfam" id="PF06808">
    <property type="entry name" value="DctM"/>
    <property type="match status" value="1"/>
</dbReference>
<dbReference type="InterPro" id="IPR010656">
    <property type="entry name" value="DctM"/>
</dbReference>
<evidence type="ECO:0000259" key="8">
    <source>
        <dbReference type="Pfam" id="PF06808"/>
    </source>
</evidence>
<dbReference type="InterPro" id="IPR004681">
    <property type="entry name" value="TRAP_DctM"/>
</dbReference>
<evidence type="ECO:0000256" key="5">
    <source>
        <dbReference type="ARBA" id="ARBA00022989"/>
    </source>
</evidence>
<feature type="transmembrane region" description="Helical" evidence="7">
    <location>
        <begin position="91"/>
        <end position="111"/>
    </location>
</feature>
<feature type="transmembrane region" description="Helical" evidence="7">
    <location>
        <begin position="132"/>
        <end position="157"/>
    </location>
</feature>
<feature type="transmembrane region" description="Helical" evidence="7">
    <location>
        <begin position="52"/>
        <end position="71"/>
    </location>
</feature>
<evidence type="ECO:0000256" key="7">
    <source>
        <dbReference type="SAM" id="Phobius"/>
    </source>
</evidence>
<dbReference type="PANTHER" id="PTHR33362:SF4">
    <property type="entry name" value="2,3-DIKETO-L-GULONATE TRAP TRANSPORTER LARGE PERMEASE PROTEIN YIAN"/>
    <property type="match status" value="1"/>
</dbReference>
<organism evidence="9">
    <name type="scientific">Dictyoglomus thermophilum</name>
    <dbReference type="NCBI Taxonomy" id="14"/>
    <lineage>
        <taxon>Bacteria</taxon>
        <taxon>Pseudomonadati</taxon>
        <taxon>Dictyoglomota</taxon>
        <taxon>Dictyoglomia</taxon>
        <taxon>Dictyoglomales</taxon>
        <taxon>Dictyoglomaceae</taxon>
        <taxon>Dictyoglomus</taxon>
    </lineage>
</organism>
<protein>
    <submittedName>
        <fullName evidence="9">TRAP transporter large permease</fullName>
    </submittedName>
</protein>
<dbReference type="AlphaFoldDB" id="A0A7C3MS44"/>
<gene>
    <name evidence="9" type="ORF">ENW00_08820</name>
</gene>
<name>A0A7C3MS44_DICTH</name>
<dbReference type="EMBL" id="DTIN01000039">
    <property type="protein sequence ID" value="HFX14226.1"/>
    <property type="molecule type" value="Genomic_DNA"/>
</dbReference>
<feature type="transmembrane region" description="Helical" evidence="7">
    <location>
        <begin position="240"/>
        <end position="259"/>
    </location>
</feature>
<sequence length="427" mass="46085">MLLVIIFFFLFMLLGMPVVFAIAISGFLFFLQHPEIPITTPIQQPLSQTINFALLAIPLFITAGNMMNKTGITKRLIDLSVILVGHLRGGLAQVTCVLSALMGGVSGSAIADAAMEARMLGPEMIRRGLPKGYAAGVLVYSSLEVPTIPPSIGLVLFGTIAQVSIGRLFAGGIVPGLLIMVYLMITVAITAKIRNFAPLREKRPSAKEVATGFLKSIWAILFPIILLVGLRGGFFTPSEIGALCVVYAVLVGLLAYRELNFNNFVEALKSSVTDIGATMSLIAFSSIFSYGIVWERIPELISNFILGITNNPFVFLLILIVILLIAGSFIDATVLILMLTSIFFPIAIKLGIDPIHFGLIFVIACAVGNFTPPVGAAMYAVCTILDVSLEEYLKESWPFLVAIVIAIITIILYPDLVLFIPNLIFGK</sequence>
<dbReference type="PANTHER" id="PTHR33362">
    <property type="entry name" value="SIALIC ACID TRAP TRANSPORTER PERMEASE PROTEIN SIAT-RELATED"/>
    <property type="match status" value="1"/>
</dbReference>
<feature type="transmembrane region" description="Helical" evidence="7">
    <location>
        <begin position="271"/>
        <end position="293"/>
    </location>
</feature>
<comment type="subcellular location">
    <subcellularLocation>
        <location evidence="1">Cell inner membrane</location>
        <topology evidence="1">Multi-pass membrane protein</topology>
    </subcellularLocation>
</comment>
<proteinExistence type="predicted"/>
<feature type="transmembrane region" description="Helical" evidence="7">
    <location>
        <begin position="6"/>
        <end position="31"/>
    </location>
</feature>
<keyword evidence="2" id="KW-1003">Cell membrane</keyword>
<evidence type="ECO:0000256" key="3">
    <source>
        <dbReference type="ARBA" id="ARBA00022519"/>
    </source>
</evidence>
<evidence type="ECO:0000256" key="4">
    <source>
        <dbReference type="ARBA" id="ARBA00022692"/>
    </source>
</evidence>
<keyword evidence="4 7" id="KW-0812">Transmembrane</keyword>
<feature type="transmembrane region" description="Helical" evidence="7">
    <location>
        <begin position="313"/>
        <end position="346"/>
    </location>
</feature>
<evidence type="ECO:0000256" key="6">
    <source>
        <dbReference type="ARBA" id="ARBA00023136"/>
    </source>
</evidence>
<keyword evidence="5 7" id="KW-1133">Transmembrane helix</keyword>
<feature type="transmembrane region" description="Helical" evidence="7">
    <location>
        <begin position="212"/>
        <end position="234"/>
    </location>
</feature>
<feature type="transmembrane region" description="Helical" evidence="7">
    <location>
        <begin position="399"/>
        <end position="425"/>
    </location>
</feature>
<evidence type="ECO:0000256" key="1">
    <source>
        <dbReference type="ARBA" id="ARBA00004429"/>
    </source>
</evidence>
<dbReference type="PIRSF" id="PIRSF006066">
    <property type="entry name" value="HI0050"/>
    <property type="match status" value="1"/>
</dbReference>
<comment type="caution">
    <text evidence="9">The sequence shown here is derived from an EMBL/GenBank/DDBJ whole genome shotgun (WGS) entry which is preliminary data.</text>
</comment>
<dbReference type="GO" id="GO:0022857">
    <property type="term" value="F:transmembrane transporter activity"/>
    <property type="evidence" value="ECO:0007669"/>
    <property type="project" value="TreeGrafter"/>
</dbReference>
<keyword evidence="6 7" id="KW-0472">Membrane</keyword>
<feature type="transmembrane region" description="Helical" evidence="7">
    <location>
        <begin position="169"/>
        <end position="191"/>
    </location>
</feature>
<feature type="domain" description="TRAP C4-dicarboxylate transport system permease DctM subunit" evidence="8">
    <location>
        <begin position="5"/>
        <end position="415"/>
    </location>
</feature>
<feature type="transmembrane region" description="Helical" evidence="7">
    <location>
        <begin position="358"/>
        <end position="379"/>
    </location>
</feature>
<reference evidence="9" key="1">
    <citation type="journal article" date="2020" name="mSystems">
        <title>Genome- and Community-Level Interaction Insights into Carbon Utilization and Element Cycling Functions of Hydrothermarchaeota in Hydrothermal Sediment.</title>
        <authorList>
            <person name="Zhou Z."/>
            <person name="Liu Y."/>
            <person name="Xu W."/>
            <person name="Pan J."/>
            <person name="Luo Z.H."/>
            <person name="Li M."/>
        </authorList>
    </citation>
    <scope>NUCLEOTIDE SEQUENCE [LARGE SCALE GENOMIC DNA]</scope>
    <source>
        <strain evidence="9">SpSt-81</strain>
    </source>
</reference>
<accession>A0A7C3MS44</accession>